<dbReference type="InterPro" id="IPR024671">
    <property type="entry name" value="Atg22-like"/>
</dbReference>
<proteinExistence type="predicted"/>
<gene>
    <name evidence="8" type="ORF">GCM10023147_23020</name>
</gene>
<feature type="transmembrane region" description="Helical" evidence="6">
    <location>
        <begin position="368"/>
        <end position="386"/>
    </location>
</feature>
<sequence length="421" mass="44420">MAAWCAWDWGSAAFNAVMTTFVFTVYLTSSVGKHLPGPMSATSWLSWAMAAAGLLVAVLAPVMGQRSDAAGSRKRSLGGWSLLVFVCTLCCFFVRDDYHYLWLGLLLLAVGTVCFELSNVPYYAMLRQVSTPATVGRVSGVGWACGYLGGIVLLLVCNYGFIAGDGGLLGVPTADGLNIRIVAVLAAVWFGASALPVLLVLPREPRRDDVPRLGIVGSYRAVFASIAELWRADRHAVVFLLAQALFRDGLAAVFTFGAVLGTTVYGMSASTVLVFGVVANVFAAAGALVAGRFDDRYGAKPVIVVSLVAMAVAGCALLAVSGELMFWVFGLMLTIFVGPAQASARSYMTRLTPPGHEGRMFGLYQTTGRAASFLAPTLFGVCVALFHADRAGIVGIIVVLLAGLAVLFIVRPARDRALDPA</sequence>
<keyword evidence="3 6" id="KW-0812">Transmembrane</keyword>
<feature type="transmembrane region" description="Helical" evidence="6">
    <location>
        <begin position="326"/>
        <end position="347"/>
    </location>
</feature>
<feature type="transmembrane region" description="Helical" evidence="6">
    <location>
        <begin position="181"/>
        <end position="201"/>
    </location>
</feature>
<comment type="caution">
    <text evidence="8">The sequence shown here is derived from an EMBL/GenBank/DDBJ whole genome shotgun (WGS) entry which is preliminary data.</text>
</comment>
<organism evidence="8 9">
    <name type="scientific">Tsukamurella soli</name>
    <dbReference type="NCBI Taxonomy" id="644556"/>
    <lineage>
        <taxon>Bacteria</taxon>
        <taxon>Bacillati</taxon>
        <taxon>Actinomycetota</taxon>
        <taxon>Actinomycetes</taxon>
        <taxon>Mycobacteriales</taxon>
        <taxon>Tsukamurellaceae</taxon>
        <taxon>Tsukamurella</taxon>
    </lineage>
</organism>
<dbReference type="Gene3D" id="1.20.1250.20">
    <property type="entry name" value="MFS general substrate transporter like domains"/>
    <property type="match status" value="1"/>
</dbReference>
<evidence type="ECO:0000256" key="6">
    <source>
        <dbReference type="SAM" id="Phobius"/>
    </source>
</evidence>
<dbReference type="InterPro" id="IPR036259">
    <property type="entry name" value="MFS_trans_sf"/>
</dbReference>
<feature type="transmembrane region" description="Helical" evidence="6">
    <location>
        <begin position="44"/>
        <end position="64"/>
    </location>
</feature>
<evidence type="ECO:0000256" key="1">
    <source>
        <dbReference type="ARBA" id="ARBA00004651"/>
    </source>
</evidence>
<feature type="transmembrane region" description="Helical" evidence="6">
    <location>
        <begin position="236"/>
        <end position="260"/>
    </location>
</feature>
<reference evidence="9" key="1">
    <citation type="journal article" date="2019" name="Int. J. Syst. Evol. Microbiol.">
        <title>The Global Catalogue of Microorganisms (GCM) 10K type strain sequencing project: providing services to taxonomists for standard genome sequencing and annotation.</title>
        <authorList>
            <consortium name="The Broad Institute Genomics Platform"/>
            <consortium name="The Broad Institute Genome Sequencing Center for Infectious Disease"/>
            <person name="Wu L."/>
            <person name="Ma J."/>
        </authorList>
    </citation>
    <scope>NUCLEOTIDE SEQUENCE [LARGE SCALE GENOMIC DNA]</scope>
    <source>
        <strain evidence="9">JCM 17688</strain>
    </source>
</reference>
<evidence type="ECO:0000256" key="2">
    <source>
        <dbReference type="ARBA" id="ARBA00022448"/>
    </source>
</evidence>
<dbReference type="PANTHER" id="PTHR23519:SF1">
    <property type="entry name" value="AUTOPHAGY-RELATED PROTEIN 22"/>
    <property type="match status" value="1"/>
</dbReference>
<evidence type="ECO:0000256" key="3">
    <source>
        <dbReference type="ARBA" id="ARBA00022692"/>
    </source>
</evidence>
<evidence type="ECO:0000256" key="4">
    <source>
        <dbReference type="ARBA" id="ARBA00022989"/>
    </source>
</evidence>
<keyword evidence="4 6" id="KW-1133">Transmembrane helix</keyword>
<dbReference type="EMBL" id="BAABFR010000030">
    <property type="protein sequence ID" value="GAA4392848.1"/>
    <property type="molecule type" value="Genomic_DNA"/>
</dbReference>
<name>A0ABP8JMI3_9ACTN</name>
<keyword evidence="2" id="KW-0813">Transport</keyword>
<comment type="subcellular location">
    <subcellularLocation>
        <location evidence="1">Cell membrane</location>
        <topology evidence="1">Multi-pass membrane protein</topology>
    </subcellularLocation>
</comment>
<evidence type="ECO:0000259" key="7">
    <source>
        <dbReference type="PROSITE" id="PS50850"/>
    </source>
</evidence>
<dbReference type="Proteomes" id="UP001500635">
    <property type="component" value="Unassembled WGS sequence"/>
</dbReference>
<feature type="transmembrane region" description="Helical" evidence="6">
    <location>
        <begin position="141"/>
        <end position="161"/>
    </location>
</feature>
<evidence type="ECO:0000256" key="5">
    <source>
        <dbReference type="ARBA" id="ARBA00023136"/>
    </source>
</evidence>
<evidence type="ECO:0000313" key="8">
    <source>
        <dbReference type="EMBL" id="GAA4392848.1"/>
    </source>
</evidence>
<dbReference type="InterPro" id="IPR020846">
    <property type="entry name" value="MFS_dom"/>
</dbReference>
<evidence type="ECO:0000313" key="9">
    <source>
        <dbReference type="Proteomes" id="UP001500635"/>
    </source>
</evidence>
<accession>A0ABP8JMI3</accession>
<feature type="transmembrane region" description="Helical" evidence="6">
    <location>
        <begin position="12"/>
        <end position="32"/>
    </location>
</feature>
<feature type="domain" description="Major facilitator superfamily (MFS) profile" evidence="7">
    <location>
        <begin position="1"/>
        <end position="414"/>
    </location>
</feature>
<dbReference type="PANTHER" id="PTHR23519">
    <property type="entry name" value="AUTOPHAGY-RELATED PROTEIN 22"/>
    <property type="match status" value="1"/>
</dbReference>
<keyword evidence="5 6" id="KW-0472">Membrane</keyword>
<feature type="transmembrane region" description="Helical" evidence="6">
    <location>
        <begin position="302"/>
        <end position="320"/>
    </location>
</feature>
<feature type="transmembrane region" description="Helical" evidence="6">
    <location>
        <begin position="76"/>
        <end position="95"/>
    </location>
</feature>
<protein>
    <submittedName>
        <fullName evidence="8">MFS transporter</fullName>
    </submittedName>
</protein>
<dbReference type="InterPro" id="IPR050495">
    <property type="entry name" value="ATG22/LtaA_families"/>
</dbReference>
<dbReference type="SUPFAM" id="SSF103473">
    <property type="entry name" value="MFS general substrate transporter"/>
    <property type="match status" value="1"/>
</dbReference>
<feature type="transmembrane region" description="Helical" evidence="6">
    <location>
        <begin position="272"/>
        <end position="290"/>
    </location>
</feature>
<dbReference type="PROSITE" id="PS50850">
    <property type="entry name" value="MFS"/>
    <property type="match status" value="1"/>
</dbReference>
<dbReference type="Pfam" id="PF11700">
    <property type="entry name" value="ATG22"/>
    <property type="match status" value="1"/>
</dbReference>
<feature type="transmembrane region" description="Helical" evidence="6">
    <location>
        <begin position="392"/>
        <end position="410"/>
    </location>
</feature>
<feature type="transmembrane region" description="Helical" evidence="6">
    <location>
        <begin position="101"/>
        <end position="120"/>
    </location>
</feature>
<keyword evidence="9" id="KW-1185">Reference proteome</keyword>